<dbReference type="RefSeq" id="XP_011369738.2">
    <property type="nucleotide sequence ID" value="XM_011371436.2"/>
</dbReference>
<evidence type="ECO:0000313" key="3">
    <source>
        <dbReference type="RefSeq" id="XP_011369738.2"/>
    </source>
</evidence>
<evidence type="ECO:0000256" key="1">
    <source>
        <dbReference type="SAM" id="MobiDB-lite"/>
    </source>
</evidence>
<protein>
    <submittedName>
        <fullName evidence="3">Uncharacterized protein CXorf65 homolog</fullName>
    </submittedName>
</protein>
<feature type="compositionally biased region" description="Basic and acidic residues" evidence="1">
    <location>
        <begin position="192"/>
        <end position="207"/>
    </location>
</feature>
<dbReference type="CTD" id="102363687"/>
<dbReference type="GeneID" id="105299606"/>
<sequence>MRLPHRGLRSALPLHDLSGLSKELDAESMFVFIKHGDNQQFLVNTNCTVSVLLHYIRGKLGLAKTETIDLCDETGAMKLFFLMKTPGEYASKFLTARNTYHVCRVTRGAPGSRLENAYLAFVPFLKNPGPWFLDSLRTQCDMLEKNRLKMLKIQEAAKKVVPVESSVNLPTKPSGKSDEDGPPPRKSPFYKTRADFFSRRERQRLNK</sequence>
<gene>
    <name evidence="3" type="primary">CUNHXorf65</name>
</gene>
<dbReference type="Proteomes" id="UP000515202">
    <property type="component" value="Unplaced"/>
</dbReference>
<keyword evidence="2" id="KW-1185">Reference proteome</keyword>
<proteinExistence type="predicted"/>
<dbReference type="InterPro" id="IPR039471">
    <property type="entry name" value="CXorf65-like"/>
</dbReference>
<reference evidence="3" key="1">
    <citation type="submission" date="2025-08" db="UniProtKB">
        <authorList>
            <consortium name="RefSeq"/>
        </authorList>
    </citation>
    <scope>IDENTIFICATION</scope>
    <source>
        <tissue evidence="3">Kidney</tissue>
    </source>
</reference>
<dbReference type="PANTHER" id="PTHR33887:SF4">
    <property type="entry name" value="AB2-183"/>
    <property type="match status" value="1"/>
</dbReference>
<dbReference type="AlphaFoldDB" id="A0A6P3R150"/>
<feature type="region of interest" description="Disordered" evidence="1">
    <location>
        <begin position="164"/>
        <end position="207"/>
    </location>
</feature>
<accession>A0A6P3R150</accession>
<evidence type="ECO:0000313" key="2">
    <source>
        <dbReference type="Proteomes" id="UP000515202"/>
    </source>
</evidence>
<dbReference type="OrthoDB" id="2109241at2759"/>
<organism evidence="2 3">
    <name type="scientific">Pteropus vampyrus</name>
    <name type="common">Large flying fox</name>
    <dbReference type="NCBI Taxonomy" id="132908"/>
    <lineage>
        <taxon>Eukaryota</taxon>
        <taxon>Metazoa</taxon>
        <taxon>Chordata</taxon>
        <taxon>Craniata</taxon>
        <taxon>Vertebrata</taxon>
        <taxon>Euteleostomi</taxon>
        <taxon>Mammalia</taxon>
        <taxon>Eutheria</taxon>
        <taxon>Laurasiatheria</taxon>
        <taxon>Chiroptera</taxon>
        <taxon>Yinpterochiroptera</taxon>
        <taxon>Pteropodoidea</taxon>
        <taxon>Pteropodidae</taxon>
        <taxon>Pteropodinae</taxon>
        <taxon>Pteropus</taxon>
    </lineage>
</organism>
<dbReference type="PANTHER" id="PTHR33887">
    <property type="entry name" value="PB1 DOMAIN-CONTAINING PROTEIN"/>
    <property type="match status" value="1"/>
</dbReference>
<dbReference type="KEGG" id="pvp:105299606"/>
<dbReference type="Pfam" id="PF15874">
    <property type="entry name" value="Il2rg"/>
    <property type="match status" value="1"/>
</dbReference>
<name>A0A6P3R150_PTEVA</name>